<dbReference type="EMBL" id="CP092620">
    <property type="protein sequence ID" value="UMM15104.1"/>
    <property type="molecule type" value="Genomic_DNA"/>
</dbReference>
<gene>
    <name evidence="2" type="ORF">L5515_002665</name>
</gene>
<feature type="compositionally biased region" description="Acidic residues" evidence="1">
    <location>
        <begin position="82"/>
        <end position="130"/>
    </location>
</feature>
<dbReference type="Proteomes" id="UP000829354">
    <property type="component" value="Chromosome I"/>
</dbReference>
<organism evidence="2 3">
    <name type="scientific">Caenorhabditis briggsae</name>
    <dbReference type="NCBI Taxonomy" id="6238"/>
    <lineage>
        <taxon>Eukaryota</taxon>
        <taxon>Metazoa</taxon>
        <taxon>Ecdysozoa</taxon>
        <taxon>Nematoda</taxon>
        <taxon>Chromadorea</taxon>
        <taxon>Rhabditida</taxon>
        <taxon>Rhabditina</taxon>
        <taxon>Rhabditomorpha</taxon>
        <taxon>Rhabditoidea</taxon>
        <taxon>Rhabditidae</taxon>
        <taxon>Peloderinae</taxon>
        <taxon>Caenorhabditis</taxon>
    </lineage>
</organism>
<sequence>MSGNIDDKSAILDMVPPITIVENPRKQVSILFGDDKNDEIMISDAVRIYKEDGTEAWLKVQLGDFRKLEFVCNSDNTKVEDIELSDEEEKFEAEELDDEESDEEESEDEGSENEGFEHEGDNDEESDNEH</sequence>
<name>A0AAE9J609_CAEBR</name>
<evidence type="ECO:0000256" key="1">
    <source>
        <dbReference type="SAM" id="MobiDB-lite"/>
    </source>
</evidence>
<reference evidence="2 3" key="1">
    <citation type="submission" date="2022-04" db="EMBL/GenBank/DDBJ databases">
        <title>Chromosome-level reference genomes for two strains of Caenorhabditis briggsae: an improved platform for comparative genomics.</title>
        <authorList>
            <person name="Stevens L."/>
            <person name="Andersen E."/>
        </authorList>
    </citation>
    <scope>NUCLEOTIDE SEQUENCE [LARGE SCALE GENOMIC DNA]</scope>
    <source>
        <strain evidence="2">VX34</strain>
        <tissue evidence="2">Whole-organism</tissue>
    </source>
</reference>
<protein>
    <submittedName>
        <fullName evidence="2">Uncharacterized protein</fullName>
    </submittedName>
</protein>
<dbReference type="AlphaFoldDB" id="A0AAE9J609"/>
<evidence type="ECO:0000313" key="3">
    <source>
        <dbReference type="Proteomes" id="UP000829354"/>
    </source>
</evidence>
<accession>A0AAE9J609</accession>
<feature type="region of interest" description="Disordered" evidence="1">
    <location>
        <begin position="80"/>
        <end position="130"/>
    </location>
</feature>
<proteinExistence type="predicted"/>
<keyword evidence="3" id="KW-1185">Reference proteome</keyword>
<evidence type="ECO:0000313" key="2">
    <source>
        <dbReference type="EMBL" id="UMM15104.1"/>
    </source>
</evidence>